<gene>
    <name evidence="2" type="ORF">PGLA2088_LOCUS10779</name>
</gene>
<organism evidence="2 3">
    <name type="scientific">Polarella glacialis</name>
    <name type="common">Dinoflagellate</name>
    <dbReference type="NCBI Taxonomy" id="89957"/>
    <lineage>
        <taxon>Eukaryota</taxon>
        <taxon>Sar</taxon>
        <taxon>Alveolata</taxon>
        <taxon>Dinophyceae</taxon>
        <taxon>Suessiales</taxon>
        <taxon>Suessiaceae</taxon>
        <taxon>Polarella</taxon>
    </lineage>
</organism>
<feature type="compositionally biased region" description="Low complexity" evidence="1">
    <location>
        <begin position="44"/>
        <end position="59"/>
    </location>
</feature>
<evidence type="ECO:0000313" key="2">
    <source>
        <dbReference type="EMBL" id="CAE8654058.1"/>
    </source>
</evidence>
<sequence>RPSKGPPTLPAGCKPEWPQRSIAVPTGKHSPPAATDRGYTGGQALAAEVPSPAEAASPPKSGLSDSPLDVANSARHAWRSAVLQAED</sequence>
<feature type="non-terminal residue" evidence="2">
    <location>
        <position position="1"/>
    </location>
</feature>
<evidence type="ECO:0000313" key="3">
    <source>
        <dbReference type="Proteomes" id="UP000626109"/>
    </source>
</evidence>
<dbReference type="Proteomes" id="UP000626109">
    <property type="component" value="Unassembled WGS sequence"/>
</dbReference>
<name>A0A813INM7_POLGL</name>
<feature type="region of interest" description="Disordered" evidence="1">
    <location>
        <begin position="1"/>
        <end position="69"/>
    </location>
</feature>
<comment type="caution">
    <text evidence="2">The sequence shown here is derived from an EMBL/GenBank/DDBJ whole genome shotgun (WGS) entry which is preliminary data.</text>
</comment>
<accession>A0A813INM7</accession>
<dbReference type="AlphaFoldDB" id="A0A813INM7"/>
<protein>
    <submittedName>
        <fullName evidence="2">Uncharacterized protein</fullName>
    </submittedName>
</protein>
<evidence type="ECO:0000256" key="1">
    <source>
        <dbReference type="SAM" id="MobiDB-lite"/>
    </source>
</evidence>
<dbReference type="EMBL" id="CAJNNW010012185">
    <property type="protein sequence ID" value="CAE8654058.1"/>
    <property type="molecule type" value="Genomic_DNA"/>
</dbReference>
<proteinExistence type="predicted"/>
<reference evidence="2" key="1">
    <citation type="submission" date="2021-02" db="EMBL/GenBank/DDBJ databases">
        <authorList>
            <person name="Dougan E. K."/>
            <person name="Rhodes N."/>
            <person name="Thang M."/>
            <person name="Chan C."/>
        </authorList>
    </citation>
    <scope>NUCLEOTIDE SEQUENCE</scope>
</reference>